<comment type="caution">
    <text evidence="1">The sequence shown here is derived from an EMBL/GenBank/DDBJ whole genome shotgun (WGS) entry which is preliminary data.</text>
</comment>
<dbReference type="AlphaFoldDB" id="A0A9N9FA69"/>
<keyword evidence="2" id="KW-1185">Reference proteome</keyword>
<reference evidence="1" key="1">
    <citation type="submission" date="2021-06" db="EMBL/GenBank/DDBJ databases">
        <authorList>
            <person name="Kallberg Y."/>
            <person name="Tangrot J."/>
            <person name="Rosling A."/>
        </authorList>
    </citation>
    <scope>NUCLEOTIDE SEQUENCE</scope>
    <source>
        <strain evidence="1">FL966</strain>
    </source>
</reference>
<accession>A0A9N9FA69</accession>
<dbReference type="OrthoDB" id="10550885at2759"/>
<proteinExistence type="predicted"/>
<evidence type="ECO:0000313" key="2">
    <source>
        <dbReference type="Proteomes" id="UP000789759"/>
    </source>
</evidence>
<sequence length="120" mass="13492">MTMSVVLLNSRASSASNALGFRFAYSIQISETSLSSSHISKQYEFNHFLLCLIIQNKLALQFTECSTLCKLVDFFNLTVKILCHNTLSTKILIKYANKLEQEKVSTLSNSQEPVTIMFDG</sequence>
<name>A0A9N9FA69_9GLOM</name>
<dbReference type="EMBL" id="CAJVQA010001604">
    <property type="protein sequence ID" value="CAG8520013.1"/>
    <property type="molecule type" value="Genomic_DNA"/>
</dbReference>
<dbReference type="Proteomes" id="UP000789759">
    <property type="component" value="Unassembled WGS sequence"/>
</dbReference>
<protein>
    <submittedName>
        <fullName evidence="1">15055_t:CDS:1</fullName>
    </submittedName>
</protein>
<organism evidence="1 2">
    <name type="scientific">Cetraspora pellucida</name>
    <dbReference type="NCBI Taxonomy" id="1433469"/>
    <lineage>
        <taxon>Eukaryota</taxon>
        <taxon>Fungi</taxon>
        <taxon>Fungi incertae sedis</taxon>
        <taxon>Mucoromycota</taxon>
        <taxon>Glomeromycotina</taxon>
        <taxon>Glomeromycetes</taxon>
        <taxon>Diversisporales</taxon>
        <taxon>Gigasporaceae</taxon>
        <taxon>Cetraspora</taxon>
    </lineage>
</organism>
<gene>
    <name evidence="1" type="ORF">CPELLU_LOCUS3339</name>
</gene>
<evidence type="ECO:0000313" key="1">
    <source>
        <dbReference type="EMBL" id="CAG8520013.1"/>
    </source>
</evidence>